<name>A0A2S2QG00_9HEMI</name>
<dbReference type="AlphaFoldDB" id="A0A2S2QG00"/>
<proteinExistence type="predicted"/>
<dbReference type="EMBL" id="GGMS01007420">
    <property type="protein sequence ID" value="MBY76623.1"/>
    <property type="molecule type" value="Transcribed_RNA"/>
</dbReference>
<reference evidence="1" key="1">
    <citation type="submission" date="2018-04" db="EMBL/GenBank/DDBJ databases">
        <title>Transcriptome assembly of Sipha flava.</title>
        <authorList>
            <person name="Scully E.D."/>
            <person name="Geib S.M."/>
            <person name="Palmer N.A."/>
            <person name="Koch K."/>
            <person name="Bradshaw J."/>
            <person name="Heng-Moss T."/>
            <person name="Sarath G."/>
        </authorList>
    </citation>
    <scope>NUCLEOTIDE SEQUENCE</scope>
</reference>
<gene>
    <name evidence="1" type="ORF">g.29222</name>
</gene>
<evidence type="ECO:0000313" key="1">
    <source>
        <dbReference type="EMBL" id="MBY76623.1"/>
    </source>
</evidence>
<sequence length="125" mass="14428">MKDRTRVRKKYLLVFCSAHTYTITFILVKREIAYYYYQSCQNNTTVGLREHKTITRVTKTHSPLELLFARTRGPCGVRVERRKTCTTLTLLCTLHLTIMCATRSIPGIDGDVSDRTVSRTSHTLQ</sequence>
<protein>
    <submittedName>
        <fullName evidence="1">Uncharacterized protein</fullName>
    </submittedName>
</protein>
<organism evidence="1">
    <name type="scientific">Sipha flava</name>
    <name type="common">yellow sugarcane aphid</name>
    <dbReference type="NCBI Taxonomy" id="143950"/>
    <lineage>
        <taxon>Eukaryota</taxon>
        <taxon>Metazoa</taxon>
        <taxon>Ecdysozoa</taxon>
        <taxon>Arthropoda</taxon>
        <taxon>Hexapoda</taxon>
        <taxon>Insecta</taxon>
        <taxon>Pterygota</taxon>
        <taxon>Neoptera</taxon>
        <taxon>Paraneoptera</taxon>
        <taxon>Hemiptera</taxon>
        <taxon>Sternorrhyncha</taxon>
        <taxon>Aphidomorpha</taxon>
        <taxon>Aphidoidea</taxon>
        <taxon>Aphididae</taxon>
        <taxon>Sipha</taxon>
    </lineage>
</organism>
<accession>A0A2S2QG00</accession>